<dbReference type="Proteomes" id="UP000188543">
    <property type="component" value="Unassembled WGS sequence"/>
</dbReference>
<protein>
    <submittedName>
        <fullName evidence="1">Uncharacterized protein</fullName>
    </submittedName>
</protein>
<sequence length="312" mass="35577">MRGSPTAPAAEPLPEVTMYLSDDQMAVVSGTSIRGWEEVDLPVGRQSLPAWVAGAHVDWKNGRANSPDVLLKLRGTNFDWPDKRWAKEADGMYIARHADGRAEVMYHRGAISIVELKDERLLSAGAKPSDLATVKVRATTQQDGFAGRHYWLTMEDGEPLVLRGPWHGGAPDGYVEVLTVDMDTAWNRDYRWYRGRPWFKRGACFGLYITEDLFLRIVAHYAAHARVARVTHSYGPRLDLHRAEWGMPKEFIYELERGRAVRKEPAGEFWRVYWDNHEGYCGSLRIPTYGFRPEVTDLPTAADHELANRRPW</sequence>
<dbReference type="AlphaFoldDB" id="A0A1V2W377"/>
<name>A0A1V2W377_9BURK</name>
<proteinExistence type="predicted"/>
<evidence type="ECO:0000313" key="1">
    <source>
        <dbReference type="EMBL" id="ONU85056.1"/>
    </source>
</evidence>
<comment type="caution">
    <text evidence="1">The sequence shown here is derived from an EMBL/GenBank/DDBJ whole genome shotgun (WGS) entry which is preliminary data.</text>
</comment>
<reference evidence="1 2" key="1">
    <citation type="submission" date="2016-08" db="EMBL/GenBank/DDBJ databases">
        <authorList>
            <person name="Seilhamer J.J."/>
        </authorList>
    </citation>
    <scope>NUCLEOTIDE SEQUENCE [LARGE SCALE GENOMIC DNA]</scope>
    <source>
        <strain evidence="1 2">VC14762</strain>
    </source>
</reference>
<gene>
    <name evidence="1" type="ORF">A8E72_16810</name>
</gene>
<evidence type="ECO:0000313" key="2">
    <source>
        <dbReference type="Proteomes" id="UP000188543"/>
    </source>
</evidence>
<dbReference type="EMBL" id="MUTJ01000053">
    <property type="protein sequence ID" value="ONU85056.1"/>
    <property type="molecule type" value="Genomic_DNA"/>
</dbReference>
<organism evidence="1 2">
    <name type="scientific">Burkholderia cenocepacia</name>
    <dbReference type="NCBI Taxonomy" id="95486"/>
    <lineage>
        <taxon>Bacteria</taxon>
        <taxon>Pseudomonadati</taxon>
        <taxon>Pseudomonadota</taxon>
        <taxon>Betaproteobacteria</taxon>
        <taxon>Burkholderiales</taxon>
        <taxon>Burkholderiaceae</taxon>
        <taxon>Burkholderia</taxon>
        <taxon>Burkholderia cepacia complex</taxon>
    </lineage>
</organism>
<accession>A0A1V2W377</accession>